<name>A0ABS9SRE3_9BACT</name>
<dbReference type="Gene3D" id="2.40.160.20">
    <property type="match status" value="1"/>
</dbReference>
<accession>A0ABS9SRE3</accession>
<protein>
    <submittedName>
        <fullName evidence="2">PorT family protein</fullName>
    </submittedName>
</protein>
<evidence type="ECO:0000259" key="1">
    <source>
        <dbReference type="Pfam" id="PF13568"/>
    </source>
</evidence>
<dbReference type="RefSeq" id="WP_240833457.1">
    <property type="nucleotide sequence ID" value="NZ_JAKWBL010000005.1"/>
</dbReference>
<proteinExistence type="predicted"/>
<organism evidence="2 3">
    <name type="scientific">Niabella ginsengisoli</name>
    <dbReference type="NCBI Taxonomy" id="522298"/>
    <lineage>
        <taxon>Bacteria</taxon>
        <taxon>Pseudomonadati</taxon>
        <taxon>Bacteroidota</taxon>
        <taxon>Chitinophagia</taxon>
        <taxon>Chitinophagales</taxon>
        <taxon>Chitinophagaceae</taxon>
        <taxon>Niabella</taxon>
    </lineage>
</organism>
<comment type="caution">
    <text evidence="2">The sequence shown here is derived from an EMBL/GenBank/DDBJ whole genome shotgun (WGS) entry which is preliminary data.</text>
</comment>
<feature type="domain" description="Outer membrane protein beta-barrel" evidence="1">
    <location>
        <begin position="59"/>
        <end position="152"/>
    </location>
</feature>
<dbReference type="InterPro" id="IPR025665">
    <property type="entry name" value="Beta-barrel_OMP_2"/>
</dbReference>
<dbReference type="Proteomes" id="UP001202248">
    <property type="component" value="Unassembled WGS sequence"/>
</dbReference>
<dbReference type="Pfam" id="PF13568">
    <property type="entry name" value="OMP_b-brl_2"/>
    <property type="match status" value="1"/>
</dbReference>
<evidence type="ECO:0000313" key="3">
    <source>
        <dbReference type="Proteomes" id="UP001202248"/>
    </source>
</evidence>
<keyword evidence="3" id="KW-1185">Reference proteome</keyword>
<reference evidence="2 3" key="1">
    <citation type="submission" date="2022-02" db="EMBL/GenBank/DDBJ databases">
        <authorList>
            <person name="Min J."/>
        </authorList>
    </citation>
    <scope>NUCLEOTIDE SEQUENCE [LARGE SCALE GENOMIC DNA]</scope>
    <source>
        <strain evidence="2 3">GR10-1</strain>
    </source>
</reference>
<evidence type="ECO:0000313" key="2">
    <source>
        <dbReference type="EMBL" id="MCH5600937.1"/>
    </source>
</evidence>
<dbReference type="EMBL" id="JAKWBL010000005">
    <property type="protein sequence ID" value="MCH5600937.1"/>
    <property type="molecule type" value="Genomic_DNA"/>
</dbReference>
<gene>
    <name evidence="2" type="ORF">MKP09_25000</name>
</gene>
<sequence>MAWFCLNVIKQPIKPYRYEKNIQFNRAFLGITIAGQAQGFAVSDKVMIGHSWTVGNRNDEDLKRAFHPTVAFGRSIVYNFSDNVGIGLGTFFSTEGGSFKIDNDSEAKKAEQRMNYIRIPLGAMFTFGDPANKVRPRLGIGGSVGFLVGGKTYFVPF</sequence>